<evidence type="ECO:0000313" key="14">
    <source>
        <dbReference type="EMBL" id="TCV90781.1"/>
    </source>
</evidence>
<dbReference type="GO" id="GO:0071973">
    <property type="term" value="P:bacterial-type flagellum-dependent cell motility"/>
    <property type="evidence" value="ECO:0007669"/>
    <property type="project" value="InterPro"/>
</dbReference>
<dbReference type="EMBL" id="SMCO01000001">
    <property type="protein sequence ID" value="TCV90781.1"/>
    <property type="molecule type" value="Genomic_DNA"/>
</dbReference>
<name>A0A4R3YFM4_9PROT</name>
<dbReference type="Pfam" id="PF08345">
    <property type="entry name" value="YscJ_FliF_C"/>
    <property type="match status" value="1"/>
</dbReference>
<keyword evidence="4" id="KW-1003">Cell membrane</keyword>
<reference evidence="14 15" key="1">
    <citation type="submission" date="2019-03" db="EMBL/GenBank/DDBJ databases">
        <title>Genomic Encyclopedia of Type Strains, Phase IV (KMG-IV): sequencing the most valuable type-strain genomes for metagenomic binning, comparative biology and taxonomic classification.</title>
        <authorList>
            <person name="Goeker M."/>
        </authorList>
    </citation>
    <scope>NUCLEOTIDE SEQUENCE [LARGE SCALE GENOMIC DNA]</scope>
    <source>
        <strain evidence="14 15">DSM 100309</strain>
    </source>
</reference>
<evidence type="ECO:0000256" key="8">
    <source>
        <dbReference type="ARBA" id="ARBA00023143"/>
    </source>
</evidence>
<dbReference type="InterPro" id="IPR000067">
    <property type="entry name" value="FlgMring_FliF"/>
</dbReference>
<evidence type="ECO:0000256" key="5">
    <source>
        <dbReference type="ARBA" id="ARBA00022692"/>
    </source>
</evidence>
<comment type="subcellular location">
    <subcellularLocation>
        <location evidence="1 9">Bacterial flagellum basal body</location>
    </subcellularLocation>
    <subcellularLocation>
        <location evidence="2">Cell membrane</location>
        <topology evidence="2">Multi-pass membrane protein</topology>
    </subcellularLocation>
</comment>
<keyword evidence="8 9" id="KW-0975">Bacterial flagellum</keyword>
<dbReference type="InterPro" id="IPR043427">
    <property type="entry name" value="YscJ/FliF"/>
</dbReference>
<evidence type="ECO:0000256" key="6">
    <source>
        <dbReference type="ARBA" id="ARBA00022989"/>
    </source>
</evidence>
<evidence type="ECO:0000256" key="4">
    <source>
        <dbReference type="ARBA" id="ARBA00022475"/>
    </source>
</evidence>
<gene>
    <name evidence="14" type="ORF">EDC63_101755</name>
</gene>
<dbReference type="OrthoDB" id="8554211at2"/>
<organism evidence="14 15">
    <name type="scientific">Sulfurirhabdus autotrophica</name>
    <dbReference type="NCBI Taxonomy" id="1706046"/>
    <lineage>
        <taxon>Bacteria</taxon>
        <taxon>Pseudomonadati</taxon>
        <taxon>Pseudomonadota</taxon>
        <taxon>Betaproteobacteria</taxon>
        <taxon>Nitrosomonadales</taxon>
        <taxon>Sulfuricellaceae</taxon>
        <taxon>Sulfurirhabdus</taxon>
    </lineage>
</organism>
<keyword evidence="5 11" id="KW-0812">Transmembrane</keyword>
<dbReference type="Gene3D" id="3.30.300.30">
    <property type="match status" value="1"/>
</dbReference>
<evidence type="ECO:0000259" key="12">
    <source>
        <dbReference type="Pfam" id="PF01514"/>
    </source>
</evidence>
<dbReference type="Pfam" id="PF01514">
    <property type="entry name" value="YscJ_FliF"/>
    <property type="match status" value="1"/>
</dbReference>
<evidence type="ECO:0000256" key="3">
    <source>
        <dbReference type="ARBA" id="ARBA00007971"/>
    </source>
</evidence>
<evidence type="ECO:0000256" key="9">
    <source>
        <dbReference type="PIRNR" id="PIRNR004862"/>
    </source>
</evidence>
<proteinExistence type="inferred from homology"/>
<evidence type="ECO:0000256" key="2">
    <source>
        <dbReference type="ARBA" id="ARBA00004651"/>
    </source>
</evidence>
<dbReference type="AlphaFoldDB" id="A0A4R3YFM4"/>
<comment type="function">
    <text evidence="9">The M ring may be actively involved in energy transduction.</text>
</comment>
<dbReference type="PANTHER" id="PTHR30046">
    <property type="entry name" value="FLAGELLAR M-RING PROTEIN"/>
    <property type="match status" value="1"/>
</dbReference>
<dbReference type="InterPro" id="IPR006182">
    <property type="entry name" value="FliF_N_dom"/>
</dbReference>
<feature type="transmembrane region" description="Helical" evidence="11">
    <location>
        <begin position="461"/>
        <end position="479"/>
    </location>
</feature>
<keyword evidence="14" id="KW-0282">Flagellum</keyword>
<dbReference type="Proteomes" id="UP000295367">
    <property type="component" value="Unassembled WGS sequence"/>
</dbReference>
<dbReference type="PIRSF" id="PIRSF004862">
    <property type="entry name" value="FliF"/>
    <property type="match status" value="1"/>
</dbReference>
<keyword evidence="7 11" id="KW-0472">Membrane</keyword>
<accession>A0A4R3YFM4</accession>
<keyword evidence="6 11" id="KW-1133">Transmembrane helix</keyword>
<evidence type="ECO:0000256" key="10">
    <source>
        <dbReference type="SAM" id="MobiDB-lite"/>
    </source>
</evidence>
<dbReference type="GO" id="GO:0003774">
    <property type="term" value="F:cytoskeletal motor activity"/>
    <property type="evidence" value="ECO:0007669"/>
    <property type="project" value="InterPro"/>
</dbReference>
<dbReference type="InterPro" id="IPR013556">
    <property type="entry name" value="Flag_M-ring_C"/>
</dbReference>
<dbReference type="RefSeq" id="WP_124947331.1">
    <property type="nucleotide sequence ID" value="NZ_BHVT01000073.1"/>
</dbReference>
<sequence length="545" mass="58136">MAVAPQQSFSSLFQGFNSLPNAQKLGMMVALAASIALLAGLWMWSQVPDYKVLFSNLSDRDGGTIVSSLQQMNVPYKVADGGAILVPSSQVYDTRLKLASQGLPRGGAIGFELMETQKLGTSQFLEQVNYQRALEGELARSIQSLSAVQGARVHLAIPRPSVFIREQQKPSASILINLYPGRVLDAGQVNGILHLVSSSVSELPVKNVTVVDQNGNLLSPVADSMALGGLDPTQLDYLHQVEQSYVKRIETILSTLIGSDNVRAQVAADLDFSQAEQTAETFKPNATPTDAAIRSQQSNESSGGAGQPASGVPGALSNQPPGAASAPLVAPSAAANQGSPIAASNANTHKESTINYEVDKTIRHVKQPVGSVKRLSVAVVVNFRKEVGKAGKVSFKPLSPQEIAQINNLVKEAMGFSQERGDTLNVVNASFSGGEKEEIPALPIWKDPANISLAKEVLKNVLIAVIAFYLVFGVLRPIFREMAKPKEVVHVKGPDGEELTEEEGVIYEKAKVQTGYDENLRAAKDLAKQEPGVVASVVKEWVEGA</sequence>
<evidence type="ECO:0000313" key="15">
    <source>
        <dbReference type="Proteomes" id="UP000295367"/>
    </source>
</evidence>
<feature type="region of interest" description="Disordered" evidence="10">
    <location>
        <begin position="278"/>
        <end position="331"/>
    </location>
</feature>
<comment type="caution">
    <text evidence="14">The sequence shown here is derived from an EMBL/GenBank/DDBJ whole genome shotgun (WGS) entry which is preliminary data.</text>
</comment>
<keyword evidence="14" id="KW-0966">Cell projection</keyword>
<feature type="compositionally biased region" description="Low complexity" evidence="10">
    <location>
        <begin position="320"/>
        <end position="331"/>
    </location>
</feature>
<dbReference type="GO" id="GO:0005886">
    <property type="term" value="C:plasma membrane"/>
    <property type="evidence" value="ECO:0007669"/>
    <property type="project" value="UniProtKB-SubCell"/>
</dbReference>
<keyword evidence="14" id="KW-0969">Cilium</keyword>
<dbReference type="InterPro" id="IPR045851">
    <property type="entry name" value="AMP-bd_C_sf"/>
</dbReference>
<dbReference type="PRINTS" id="PR01009">
    <property type="entry name" value="FLGMRINGFLIF"/>
</dbReference>
<feature type="compositionally biased region" description="Polar residues" evidence="10">
    <location>
        <begin position="278"/>
        <end position="302"/>
    </location>
</feature>
<feature type="domain" description="Flagellar M-ring C-terminal" evidence="13">
    <location>
        <begin position="253"/>
        <end position="431"/>
    </location>
</feature>
<keyword evidence="15" id="KW-1185">Reference proteome</keyword>
<protein>
    <recommendedName>
        <fullName evidence="9">Flagellar M-ring protein</fullName>
    </recommendedName>
</protein>
<evidence type="ECO:0000256" key="1">
    <source>
        <dbReference type="ARBA" id="ARBA00004117"/>
    </source>
</evidence>
<comment type="similarity">
    <text evidence="3 9">Belongs to the FliF family.</text>
</comment>
<evidence type="ECO:0000259" key="13">
    <source>
        <dbReference type="Pfam" id="PF08345"/>
    </source>
</evidence>
<feature type="domain" description="Flagellar M-ring N-terminal" evidence="12">
    <location>
        <begin position="46"/>
        <end position="219"/>
    </location>
</feature>
<dbReference type="NCBIfam" id="TIGR00206">
    <property type="entry name" value="fliF"/>
    <property type="match status" value="1"/>
</dbReference>
<dbReference type="GO" id="GO:0009431">
    <property type="term" value="C:bacterial-type flagellum basal body, MS ring"/>
    <property type="evidence" value="ECO:0007669"/>
    <property type="project" value="InterPro"/>
</dbReference>
<evidence type="ECO:0000256" key="7">
    <source>
        <dbReference type="ARBA" id="ARBA00023136"/>
    </source>
</evidence>
<feature type="transmembrane region" description="Helical" evidence="11">
    <location>
        <begin position="25"/>
        <end position="44"/>
    </location>
</feature>
<evidence type="ECO:0000256" key="11">
    <source>
        <dbReference type="SAM" id="Phobius"/>
    </source>
</evidence>
<dbReference type="PANTHER" id="PTHR30046:SF0">
    <property type="entry name" value="FLAGELLAR M-RING PROTEIN"/>
    <property type="match status" value="1"/>
</dbReference>